<dbReference type="Proteomes" id="UP000233769">
    <property type="component" value="Chromosome tk0001"/>
</dbReference>
<reference evidence="2" key="1">
    <citation type="submission" date="2017-10" db="EMBL/GenBank/DDBJ databases">
        <authorList>
            <person name="Regsiter A."/>
            <person name="William W."/>
        </authorList>
    </citation>
    <scope>NUCLEOTIDE SEQUENCE [LARGE SCALE GENOMIC DNA]</scope>
</reference>
<dbReference type="EMBL" id="LT962688">
    <property type="protein sequence ID" value="SOR30285.1"/>
    <property type="molecule type" value="Genomic_DNA"/>
</dbReference>
<evidence type="ECO:0000313" key="2">
    <source>
        <dbReference type="Proteomes" id="UP000233769"/>
    </source>
</evidence>
<protein>
    <submittedName>
        <fullName evidence="1">Uncharacterized protein</fullName>
    </submittedName>
</protein>
<organism evidence="1 2">
    <name type="scientific">Methylorubrum extorquens</name>
    <name type="common">Methylobacterium dichloromethanicum</name>
    <name type="synonym">Methylobacterium extorquens</name>
    <dbReference type="NCBI Taxonomy" id="408"/>
    <lineage>
        <taxon>Bacteria</taxon>
        <taxon>Pseudomonadati</taxon>
        <taxon>Pseudomonadota</taxon>
        <taxon>Alphaproteobacteria</taxon>
        <taxon>Hyphomicrobiales</taxon>
        <taxon>Methylobacteriaceae</taxon>
        <taxon>Methylorubrum</taxon>
    </lineage>
</organism>
<accession>A0A2N9ASE3</accession>
<name>A0A2N9ASE3_METEX</name>
<proteinExistence type="predicted"/>
<sequence length="41" mass="4669">MAPRVDGTLIVLWVYMLVFRGNMALNPLHARSDPVMRAAVW</sequence>
<evidence type="ECO:0000313" key="1">
    <source>
        <dbReference type="EMBL" id="SOR30285.1"/>
    </source>
</evidence>
<dbReference type="AlphaFoldDB" id="A0A2N9ASE3"/>
<gene>
    <name evidence="1" type="ORF">TK0001_3683</name>
</gene>